<comment type="caution">
    <text evidence="2">The sequence shown here is derived from an EMBL/GenBank/DDBJ whole genome shotgun (WGS) entry which is preliminary data.</text>
</comment>
<proteinExistence type="predicted"/>
<protein>
    <submittedName>
        <fullName evidence="2">Uncharacterized protein</fullName>
    </submittedName>
</protein>
<dbReference type="Proteomes" id="UP000324222">
    <property type="component" value="Unassembled WGS sequence"/>
</dbReference>
<reference evidence="2 3" key="1">
    <citation type="submission" date="2019-05" db="EMBL/GenBank/DDBJ databases">
        <title>Another draft genome of Portunus trituberculatus and its Hox gene families provides insights of decapod evolution.</title>
        <authorList>
            <person name="Jeong J.-H."/>
            <person name="Song I."/>
            <person name="Kim S."/>
            <person name="Choi T."/>
            <person name="Kim D."/>
            <person name="Ryu S."/>
            <person name="Kim W."/>
        </authorList>
    </citation>
    <scope>NUCLEOTIDE SEQUENCE [LARGE SCALE GENOMIC DNA]</scope>
    <source>
        <tissue evidence="2">Muscle</tissue>
    </source>
</reference>
<dbReference type="AlphaFoldDB" id="A0A5B7KCX0"/>
<feature type="compositionally biased region" description="Polar residues" evidence="1">
    <location>
        <begin position="51"/>
        <end position="69"/>
    </location>
</feature>
<name>A0A5B7KCX0_PORTR</name>
<feature type="region of interest" description="Disordered" evidence="1">
    <location>
        <begin position="45"/>
        <end position="116"/>
    </location>
</feature>
<evidence type="ECO:0000313" key="3">
    <source>
        <dbReference type="Proteomes" id="UP000324222"/>
    </source>
</evidence>
<organism evidence="2 3">
    <name type="scientific">Portunus trituberculatus</name>
    <name type="common">Swimming crab</name>
    <name type="synonym">Neptunus trituberculatus</name>
    <dbReference type="NCBI Taxonomy" id="210409"/>
    <lineage>
        <taxon>Eukaryota</taxon>
        <taxon>Metazoa</taxon>
        <taxon>Ecdysozoa</taxon>
        <taxon>Arthropoda</taxon>
        <taxon>Crustacea</taxon>
        <taxon>Multicrustacea</taxon>
        <taxon>Malacostraca</taxon>
        <taxon>Eumalacostraca</taxon>
        <taxon>Eucarida</taxon>
        <taxon>Decapoda</taxon>
        <taxon>Pleocyemata</taxon>
        <taxon>Brachyura</taxon>
        <taxon>Eubrachyura</taxon>
        <taxon>Portunoidea</taxon>
        <taxon>Portunidae</taxon>
        <taxon>Portuninae</taxon>
        <taxon>Portunus</taxon>
    </lineage>
</organism>
<sequence>MLGTPRLPTPVLRTRSSPRYRSLACLLPFILARPSVRSACSARSARPSVTPLPNMTQEGIHSPQTQTYAPSDPVIPPCSMSRHASPRHATLLSSSLHTTRPLPRQPTSRPPHSRLSSSRACRLNCASIISRRILPTQLSRCGTLPSYTQALLATVILSSSSSYSSVIHTYTHAHTHSCRSLSSVKLD</sequence>
<evidence type="ECO:0000313" key="2">
    <source>
        <dbReference type="EMBL" id="MPD02435.1"/>
    </source>
</evidence>
<evidence type="ECO:0000256" key="1">
    <source>
        <dbReference type="SAM" id="MobiDB-lite"/>
    </source>
</evidence>
<keyword evidence="3" id="KW-1185">Reference proteome</keyword>
<dbReference type="EMBL" id="VSRR010131397">
    <property type="protein sequence ID" value="MPD02435.1"/>
    <property type="molecule type" value="Genomic_DNA"/>
</dbReference>
<gene>
    <name evidence="2" type="ORF">E2C01_098018</name>
</gene>
<accession>A0A5B7KCX0</accession>